<gene>
    <name evidence="1" type="ORF">PAXRUDRAFT_13272</name>
</gene>
<organism evidence="1 2">
    <name type="scientific">Paxillus rubicundulus Ve08.2h10</name>
    <dbReference type="NCBI Taxonomy" id="930991"/>
    <lineage>
        <taxon>Eukaryota</taxon>
        <taxon>Fungi</taxon>
        <taxon>Dikarya</taxon>
        <taxon>Basidiomycota</taxon>
        <taxon>Agaricomycotina</taxon>
        <taxon>Agaricomycetes</taxon>
        <taxon>Agaricomycetidae</taxon>
        <taxon>Boletales</taxon>
        <taxon>Paxilineae</taxon>
        <taxon>Paxillaceae</taxon>
        <taxon>Paxillus</taxon>
    </lineage>
</organism>
<dbReference type="HOGENOM" id="CLU_1982291_0_0_1"/>
<proteinExistence type="predicted"/>
<dbReference type="Proteomes" id="UP000054538">
    <property type="component" value="Unassembled WGS sequence"/>
</dbReference>
<protein>
    <submittedName>
        <fullName evidence="1">Uncharacterized protein</fullName>
    </submittedName>
</protein>
<keyword evidence="2" id="KW-1185">Reference proteome</keyword>
<dbReference type="OrthoDB" id="2693204at2759"/>
<sequence>MATNSASLQIQHNSTNMLPRTIVAIDKSDAIKMLEDVVFLEIDRIIPNWNMYSFSVQIDIPGVKIEPIKVKHEADTDQQNNTDQRNETEELELTRKVEDHTSNLFPKPFHITPMAHLVLKMRQSEP</sequence>
<reference evidence="2" key="2">
    <citation type="submission" date="2015-01" db="EMBL/GenBank/DDBJ databases">
        <title>Evolutionary Origins and Diversification of the Mycorrhizal Mutualists.</title>
        <authorList>
            <consortium name="DOE Joint Genome Institute"/>
            <consortium name="Mycorrhizal Genomics Consortium"/>
            <person name="Kohler A."/>
            <person name="Kuo A."/>
            <person name="Nagy L.G."/>
            <person name="Floudas D."/>
            <person name="Copeland A."/>
            <person name="Barry K.W."/>
            <person name="Cichocki N."/>
            <person name="Veneault-Fourrey C."/>
            <person name="LaButti K."/>
            <person name="Lindquist E.A."/>
            <person name="Lipzen A."/>
            <person name="Lundell T."/>
            <person name="Morin E."/>
            <person name="Murat C."/>
            <person name="Riley R."/>
            <person name="Ohm R."/>
            <person name="Sun H."/>
            <person name="Tunlid A."/>
            <person name="Henrissat B."/>
            <person name="Grigoriev I.V."/>
            <person name="Hibbett D.S."/>
            <person name="Martin F."/>
        </authorList>
    </citation>
    <scope>NUCLEOTIDE SEQUENCE [LARGE SCALE GENOMIC DNA]</scope>
    <source>
        <strain evidence="2">Ve08.2h10</strain>
    </source>
</reference>
<dbReference type="EMBL" id="KN825287">
    <property type="protein sequence ID" value="KIK92372.1"/>
    <property type="molecule type" value="Genomic_DNA"/>
</dbReference>
<evidence type="ECO:0000313" key="2">
    <source>
        <dbReference type="Proteomes" id="UP000054538"/>
    </source>
</evidence>
<dbReference type="AlphaFoldDB" id="A0A0D0D6E4"/>
<evidence type="ECO:0000313" key="1">
    <source>
        <dbReference type="EMBL" id="KIK92372.1"/>
    </source>
</evidence>
<accession>A0A0D0D6E4</accession>
<name>A0A0D0D6E4_9AGAM</name>
<reference evidence="1 2" key="1">
    <citation type="submission" date="2014-04" db="EMBL/GenBank/DDBJ databases">
        <authorList>
            <consortium name="DOE Joint Genome Institute"/>
            <person name="Kuo A."/>
            <person name="Kohler A."/>
            <person name="Jargeat P."/>
            <person name="Nagy L.G."/>
            <person name="Floudas D."/>
            <person name="Copeland A."/>
            <person name="Barry K.W."/>
            <person name="Cichocki N."/>
            <person name="Veneault-Fourrey C."/>
            <person name="LaButti K."/>
            <person name="Lindquist E.A."/>
            <person name="Lipzen A."/>
            <person name="Lundell T."/>
            <person name="Morin E."/>
            <person name="Murat C."/>
            <person name="Sun H."/>
            <person name="Tunlid A."/>
            <person name="Henrissat B."/>
            <person name="Grigoriev I.V."/>
            <person name="Hibbett D.S."/>
            <person name="Martin F."/>
            <person name="Nordberg H.P."/>
            <person name="Cantor M.N."/>
            <person name="Hua S.X."/>
        </authorList>
    </citation>
    <scope>NUCLEOTIDE SEQUENCE [LARGE SCALE GENOMIC DNA]</scope>
    <source>
        <strain evidence="1 2">Ve08.2h10</strain>
    </source>
</reference>
<dbReference type="InParanoid" id="A0A0D0D6E4"/>